<name>A0A934S4W2_9BACT</name>
<dbReference type="InterPro" id="IPR002195">
    <property type="entry name" value="Dihydroorotase_CS"/>
</dbReference>
<evidence type="ECO:0000256" key="5">
    <source>
        <dbReference type="ARBA" id="ARBA00022723"/>
    </source>
</evidence>
<dbReference type="RefSeq" id="WP_200267339.1">
    <property type="nucleotide sequence ID" value="NZ_JAENIJ010000003.1"/>
</dbReference>
<evidence type="ECO:0000256" key="3">
    <source>
        <dbReference type="ARBA" id="ARBA00010286"/>
    </source>
</evidence>
<dbReference type="InterPro" id="IPR032466">
    <property type="entry name" value="Metal_Hydrolase"/>
</dbReference>
<dbReference type="EMBL" id="JAENIJ010000003">
    <property type="protein sequence ID" value="MBK1881280.1"/>
    <property type="molecule type" value="Genomic_DNA"/>
</dbReference>
<keyword evidence="10" id="KW-1185">Reference proteome</keyword>
<dbReference type="SUPFAM" id="SSF51556">
    <property type="entry name" value="Metallo-dependent hydrolases"/>
    <property type="match status" value="1"/>
</dbReference>
<dbReference type="NCBIfam" id="TIGR03178">
    <property type="entry name" value="allantoinase"/>
    <property type="match status" value="1"/>
</dbReference>
<dbReference type="PROSITE" id="PS00482">
    <property type="entry name" value="DIHYDROOROTASE_1"/>
    <property type="match status" value="1"/>
</dbReference>
<dbReference type="InterPro" id="IPR050138">
    <property type="entry name" value="DHOase/Allantoinase_Hydrolase"/>
</dbReference>
<dbReference type="Proteomes" id="UP000603141">
    <property type="component" value="Unassembled WGS sequence"/>
</dbReference>
<comment type="function">
    <text evidence="2">Catalyzes the reversible cyclization of carbamoyl aspartate to dihydroorotate.</text>
</comment>
<dbReference type="SUPFAM" id="SSF51338">
    <property type="entry name" value="Composite domain of metallo-dependent hydrolases"/>
    <property type="match status" value="1"/>
</dbReference>
<dbReference type="Pfam" id="PF01979">
    <property type="entry name" value="Amidohydro_1"/>
    <property type="match status" value="1"/>
</dbReference>
<dbReference type="GO" id="GO:0050897">
    <property type="term" value="F:cobalt ion binding"/>
    <property type="evidence" value="ECO:0007669"/>
    <property type="project" value="InterPro"/>
</dbReference>
<dbReference type="AlphaFoldDB" id="A0A934S4W2"/>
<evidence type="ECO:0000256" key="7">
    <source>
        <dbReference type="ARBA" id="ARBA00022833"/>
    </source>
</evidence>
<proteinExistence type="inferred from homology"/>
<reference evidence="9" key="1">
    <citation type="submission" date="2021-01" db="EMBL/GenBank/DDBJ databases">
        <title>Modified the classification status of verrucomicrobia.</title>
        <authorList>
            <person name="Feng X."/>
        </authorList>
    </citation>
    <scope>NUCLEOTIDE SEQUENCE</scope>
    <source>
        <strain evidence="9">KCTC 22041</strain>
    </source>
</reference>
<dbReference type="Gene3D" id="2.30.40.10">
    <property type="entry name" value="Urease, subunit C, domain 1"/>
    <property type="match status" value="1"/>
</dbReference>
<dbReference type="PANTHER" id="PTHR43668:SF4">
    <property type="entry name" value="ALLANTOINASE"/>
    <property type="match status" value="1"/>
</dbReference>
<dbReference type="GO" id="GO:0005737">
    <property type="term" value="C:cytoplasm"/>
    <property type="evidence" value="ECO:0007669"/>
    <property type="project" value="TreeGrafter"/>
</dbReference>
<gene>
    <name evidence="9" type="primary">allB</name>
    <name evidence="9" type="ORF">JIN85_02570</name>
</gene>
<dbReference type="GO" id="GO:0008270">
    <property type="term" value="F:zinc ion binding"/>
    <property type="evidence" value="ECO:0007669"/>
    <property type="project" value="InterPro"/>
</dbReference>
<evidence type="ECO:0000256" key="6">
    <source>
        <dbReference type="ARBA" id="ARBA00022801"/>
    </source>
</evidence>
<comment type="similarity">
    <text evidence="3">Belongs to the metallo-dependent hydrolases superfamily. DHOase family. Class I DHOase subfamily.</text>
</comment>
<comment type="cofactor">
    <cofactor evidence="1">
        <name>Zn(2+)</name>
        <dbReference type="ChEBI" id="CHEBI:29105"/>
    </cofactor>
</comment>
<protein>
    <submittedName>
        <fullName evidence="9">Allantoinase AllB</fullName>
        <ecNumber evidence="9">3.5.2.5</ecNumber>
    </submittedName>
</protein>
<keyword evidence="6 9" id="KW-0378">Hydrolase</keyword>
<evidence type="ECO:0000259" key="8">
    <source>
        <dbReference type="Pfam" id="PF01979"/>
    </source>
</evidence>
<dbReference type="GO" id="GO:0000256">
    <property type="term" value="P:allantoin catabolic process"/>
    <property type="evidence" value="ECO:0007669"/>
    <property type="project" value="InterPro"/>
</dbReference>
<comment type="subunit">
    <text evidence="4">Homotetramer.</text>
</comment>
<evidence type="ECO:0000256" key="2">
    <source>
        <dbReference type="ARBA" id="ARBA00002368"/>
    </source>
</evidence>
<dbReference type="GO" id="GO:0004038">
    <property type="term" value="F:allantoinase activity"/>
    <property type="evidence" value="ECO:0007669"/>
    <property type="project" value="UniProtKB-EC"/>
</dbReference>
<dbReference type="GO" id="GO:0006145">
    <property type="term" value="P:purine nucleobase catabolic process"/>
    <property type="evidence" value="ECO:0007669"/>
    <property type="project" value="TreeGrafter"/>
</dbReference>
<accession>A0A934S4W2</accession>
<dbReference type="Gene3D" id="3.20.20.140">
    <property type="entry name" value="Metal-dependent hydrolases"/>
    <property type="match status" value="1"/>
</dbReference>
<evidence type="ECO:0000313" key="9">
    <source>
        <dbReference type="EMBL" id="MBK1881280.1"/>
    </source>
</evidence>
<dbReference type="InterPro" id="IPR006680">
    <property type="entry name" value="Amidohydro-rel"/>
</dbReference>
<keyword evidence="7" id="KW-0862">Zinc</keyword>
<evidence type="ECO:0000313" key="10">
    <source>
        <dbReference type="Proteomes" id="UP000603141"/>
    </source>
</evidence>
<comment type="caution">
    <text evidence="9">The sequence shown here is derived from an EMBL/GenBank/DDBJ whole genome shotgun (WGS) entry which is preliminary data.</text>
</comment>
<sequence length="443" mass="48086">MKMDFDLIVRQATPPNGGVTDLGILDGKIVAMDQDLSGKASREMDATGKIVMPGVMDAHVHFNEPGRTNWEGFETGSRSLAAGGGTCFFDMPLNSSPPVLNAAAVEEKRRLAEDKSLVDFAIWGGLTPDSIANMDEMAAAGVIGFKAFLCGSGLDEFSSADAKTLQRGMELAVLLDLPVAVHAEDDAWIARHHLANPSKRPGSMRDWLESRPVEAELAAIQMALELAAETGADLHVVHVSHSKGLKLITEAKEAGVRVTAETCPHYLLVDDEAACVIGPAAKCAPPLRGRDAVLGMWKALRQGWVDTIGSDHSPASLDLKQGEDVFAMWGGISGCQHGFELLCNEALRGKIGLQDLARMFSWNVARRFGLPRSKGGLRIGADADFFLLERSPDEIRERDLLYRHAMSIYTGQSREWRICSTWQRGEKVTDASRGRFLKPDHGG</sequence>
<keyword evidence="5" id="KW-0479">Metal-binding</keyword>
<evidence type="ECO:0000256" key="4">
    <source>
        <dbReference type="ARBA" id="ARBA00011881"/>
    </source>
</evidence>
<dbReference type="EC" id="3.5.2.5" evidence="9"/>
<feature type="domain" description="Amidohydrolase-related" evidence="8">
    <location>
        <begin position="50"/>
        <end position="390"/>
    </location>
</feature>
<dbReference type="InterPro" id="IPR017593">
    <property type="entry name" value="Allantoinase"/>
</dbReference>
<organism evidence="9 10">
    <name type="scientific">Luteolibacter pohnpeiensis</name>
    <dbReference type="NCBI Taxonomy" id="454153"/>
    <lineage>
        <taxon>Bacteria</taxon>
        <taxon>Pseudomonadati</taxon>
        <taxon>Verrucomicrobiota</taxon>
        <taxon>Verrucomicrobiia</taxon>
        <taxon>Verrucomicrobiales</taxon>
        <taxon>Verrucomicrobiaceae</taxon>
        <taxon>Luteolibacter</taxon>
    </lineage>
</organism>
<evidence type="ECO:0000256" key="1">
    <source>
        <dbReference type="ARBA" id="ARBA00001947"/>
    </source>
</evidence>
<dbReference type="InterPro" id="IPR011059">
    <property type="entry name" value="Metal-dep_hydrolase_composite"/>
</dbReference>
<dbReference type="PANTHER" id="PTHR43668">
    <property type="entry name" value="ALLANTOINASE"/>
    <property type="match status" value="1"/>
</dbReference>